<accession>A0ABT1CCZ6</accession>
<dbReference type="InterPro" id="IPR037523">
    <property type="entry name" value="VOC_core"/>
</dbReference>
<dbReference type="PIRSF" id="PIRSF039020">
    <property type="entry name" value="EhpR"/>
    <property type="match status" value="1"/>
</dbReference>
<dbReference type="Pfam" id="PF00903">
    <property type="entry name" value="Glyoxalase"/>
    <property type="match status" value="1"/>
</dbReference>
<reference evidence="2 3" key="1">
    <citation type="submission" date="2022-06" db="EMBL/GenBank/DDBJ databases">
        <title>Whole-genome of Asaia lannensis strain LMG 27011T.</title>
        <authorList>
            <person name="Sombolestani A."/>
        </authorList>
    </citation>
    <scope>NUCLEOTIDE SEQUENCE [LARGE SCALE GENOMIC DNA]</scope>
    <source>
        <strain evidence="2 3">NBRC 102526</strain>
    </source>
</reference>
<dbReference type="Proteomes" id="UP001523401">
    <property type="component" value="Unassembled WGS sequence"/>
</dbReference>
<keyword evidence="3" id="KW-1185">Reference proteome</keyword>
<dbReference type="InterPro" id="IPR004360">
    <property type="entry name" value="Glyas_Fos-R_dOase_dom"/>
</dbReference>
<dbReference type="RefSeq" id="WP_252848332.1">
    <property type="nucleotide sequence ID" value="NZ_BAPW01000034.1"/>
</dbReference>
<dbReference type="EMBL" id="JAMXQU010000001">
    <property type="protein sequence ID" value="MCO6158740.1"/>
    <property type="molecule type" value="Genomic_DNA"/>
</dbReference>
<evidence type="ECO:0000313" key="3">
    <source>
        <dbReference type="Proteomes" id="UP001523401"/>
    </source>
</evidence>
<sequence>MIDSLLVTLYVRNVILSADFYSALLDRKPVHQSENYAQFDLGMHARLGLWRQGDVVPRYDPLPDNKCLCRNEIDFPVETREAVDALFMRWKTHGVPIVEAPTEHEFGYGFLISDPDGHRLRVLSPPG</sequence>
<evidence type="ECO:0000259" key="1">
    <source>
        <dbReference type="PROSITE" id="PS51819"/>
    </source>
</evidence>
<dbReference type="InterPro" id="IPR026275">
    <property type="entry name" value="Glyoxalase/dOase/EhpR"/>
</dbReference>
<gene>
    <name evidence="2" type="ORF">NF685_01690</name>
</gene>
<evidence type="ECO:0000313" key="2">
    <source>
        <dbReference type="EMBL" id="MCO6158740.1"/>
    </source>
</evidence>
<dbReference type="Gene3D" id="3.30.720.110">
    <property type="match status" value="1"/>
</dbReference>
<dbReference type="PROSITE" id="PS51819">
    <property type="entry name" value="VOC"/>
    <property type="match status" value="1"/>
</dbReference>
<name>A0ABT1CCZ6_9PROT</name>
<feature type="domain" description="VOC" evidence="1">
    <location>
        <begin position="1"/>
        <end position="125"/>
    </location>
</feature>
<dbReference type="Gene3D" id="3.30.720.120">
    <property type="match status" value="1"/>
</dbReference>
<protein>
    <submittedName>
        <fullName evidence="2">VOC family protein</fullName>
    </submittedName>
</protein>
<dbReference type="SUPFAM" id="SSF54593">
    <property type="entry name" value="Glyoxalase/Bleomycin resistance protein/Dihydroxybiphenyl dioxygenase"/>
    <property type="match status" value="1"/>
</dbReference>
<dbReference type="InterPro" id="IPR029068">
    <property type="entry name" value="Glyas_Bleomycin-R_OHBP_Dase"/>
</dbReference>
<dbReference type="PANTHER" id="PTHR36503:SF1">
    <property type="entry name" value="BLR2520 PROTEIN"/>
    <property type="match status" value="1"/>
</dbReference>
<organism evidence="2 3">
    <name type="scientific">Asaia lannensis NBRC 102526</name>
    <dbReference type="NCBI Taxonomy" id="1307926"/>
    <lineage>
        <taxon>Bacteria</taxon>
        <taxon>Pseudomonadati</taxon>
        <taxon>Pseudomonadota</taxon>
        <taxon>Alphaproteobacteria</taxon>
        <taxon>Acetobacterales</taxon>
        <taxon>Acetobacteraceae</taxon>
        <taxon>Asaia</taxon>
    </lineage>
</organism>
<comment type="caution">
    <text evidence="2">The sequence shown here is derived from an EMBL/GenBank/DDBJ whole genome shotgun (WGS) entry which is preliminary data.</text>
</comment>
<proteinExistence type="predicted"/>
<dbReference type="PANTHER" id="PTHR36503">
    <property type="entry name" value="BLR2520 PROTEIN"/>
    <property type="match status" value="1"/>
</dbReference>